<proteinExistence type="predicted"/>
<reference evidence="3" key="1">
    <citation type="journal article" date="2019" name="Int. J. Syst. Evol. Microbiol.">
        <title>The Global Catalogue of Microorganisms (GCM) 10K type strain sequencing project: providing services to taxonomists for standard genome sequencing and annotation.</title>
        <authorList>
            <consortium name="The Broad Institute Genomics Platform"/>
            <consortium name="The Broad Institute Genome Sequencing Center for Infectious Disease"/>
            <person name="Wu L."/>
            <person name="Ma J."/>
        </authorList>
    </citation>
    <scope>NUCLEOTIDE SEQUENCE [LARGE SCALE GENOMIC DNA]</scope>
    <source>
        <strain evidence="3">CGMCC 1.15043</strain>
    </source>
</reference>
<feature type="transmembrane region" description="Helical" evidence="1">
    <location>
        <begin position="96"/>
        <end position="117"/>
    </location>
</feature>
<keyword evidence="3" id="KW-1185">Reference proteome</keyword>
<gene>
    <name evidence="2" type="primary">ytrH</name>
    <name evidence="2" type="ORF">GCM10008018_06480</name>
</gene>
<keyword evidence="1" id="KW-1133">Transmembrane helix</keyword>
<organism evidence="2 3">
    <name type="scientific">Paenibacillus marchantiophytorum</name>
    <dbReference type="NCBI Taxonomy" id="1619310"/>
    <lineage>
        <taxon>Bacteria</taxon>
        <taxon>Bacillati</taxon>
        <taxon>Bacillota</taxon>
        <taxon>Bacilli</taxon>
        <taxon>Bacillales</taxon>
        <taxon>Paenibacillaceae</taxon>
        <taxon>Paenibacillus</taxon>
    </lineage>
</organism>
<dbReference type="Proteomes" id="UP000615455">
    <property type="component" value="Unassembled WGS sequence"/>
</dbReference>
<name>A0ABQ2BQL0_9BACL</name>
<evidence type="ECO:0000256" key="1">
    <source>
        <dbReference type="SAM" id="Phobius"/>
    </source>
</evidence>
<protein>
    <submittedName>
        <fullName evidence="2">Sporulation membrane protein YtrH</fullName>
    </submittedName>
</protein>
<keyword evidence="1" id="KW-0812">Transmembrane</keyword>
<evidence type="ECO:0000313" key="3">
    <source>
        <dbReference type="Proteomes" id="UP000615455"/>
    </source>
</evidence>
<feature type="transmembrane region" description="Helical" evidence="1">
    <location>
        <begin position="21"/>
        <end position="45"/>
    </location>
</feature>
<dbReference type="InterPro" id="IPR025689">
    <property type="entry name" value="Spore_YtrH"/>
</dbReference>
<evidence type="ECO:0000313" key="2">
    <source>
        <dbReference type="EMBL" id="GGI44313.1"/>
    </source>
</evidence>
<accession>A0ABQ2BQL0</accession>
<keyword evidence="1" id="KW-0472">Membrane</keyword>
<comment type="caution">
    <text evidence="2">The sequence shown here is derived from an EMBL/GenBank/DDBJ whole genome shotgun (WGS) entry which is preliminary data.</text>
</comment>
<dbReference type="Pfam" id="PF14034">
    <property type="entry name" value="Spore_YtrH"/>
    <property type="match status" value="1"/>
</dbReference>
<sequence>MSSYSSWKGSDKDMYVFWANIILYFCIAFGVVFGGSMLSGIAAVLTLQSPTEKMMVVSENIKIWAMVAAVGGTIDPIRFIESHVAVGHLNPAIKQVILIVIAFIGAQMGTSLIQMICKGDTQP</sequence>
<dbReference type="EMBL" id="BMHE01000002">
    <property type="protein sequence ID" value="GGI44313.1"/>
    <property type="molecule type" value="Genomic_DNA"/>
</dbReference>